<evidence type="ECO:0008006" key="2">
    <source>
        <dbReference type="Google" id="ProtNLM"/>
    </source>
</evidence>
<reference evidence="1" key="1">
    <citation type="submission" date="2018-12" db="EMBL/GenBank/DDBJ databases">
        <title>Novel natural products biosynthetic potential of the class Ktedonobacteria.</title>
        <authorList>
            <person name="Zheng Y."/>
            <person name="Saitou A."/>
            <person name="Wang C.M."/>
            <person name="Toyoda A."/>
            <person name="Minakuchi Y."/>
            <person name="Sekiguchi Y."/>
            <person name="Ueda K."/>
            <person name="Takano H."/>
            <person name="Sakai Y."/>
            <person name="Yokota A."/>
            <person name="Yabe S."/>
        </authorList>
    </citation>
    <scope>NUCLEOTIDE SEQUENCE</scope>
    <source>
        <strain evidence="1">COM3</strain>
    </source>
</reference>
<evidence type="ECO:0000313" key="1">
    <source>
        <dbReference type="EMBL" id="BBH85992.1"/>
    </source>
</evidence>
<proteinExistence type="predicted"/>
<sequence length="277" mass="31910">MHARLEKAYHFITQNGRPIDQARFAYHFMRTDASQDALLNTLSQYQNTDGGFGHGLEPDISAPVSNPFATELALLIYRQANVPPEHPMVQRTVAYLEQTQDETGNWRFSPEVYESPLAPWFQHWEWPSLNPSCTISGLLKELGSGSEQLHRRVEELFANLGNVHDLTGDEYYNVRPYAYYFFPIWDHPQRDLYTSGVAWWLIRQADSLDGDHFFSFVRSPESSVARLLPPTLIEQRLQDLANEQAEDGGWPSPYSNHWRGWITVQNLLVLQAFGKLD</sequence>
<dbReference type="EMBL" id="AP019376">
    <property type="protein sequence ID" value="BBH85992.1"/>
    <property type="molecule type" value="Genomic_DNA"/>
</dbReference>
<name>A0A455SG56_9CHLR</name>
<dbReference type="AlphaFoldDB" id="A0A455SG56"/>
<accession>A0A455SG56</accession>
<dbReference type="InterPro" id="IPR008930">
    <property type="entry name" value="Terpenoid_cyclase/PrenylTrfase"/>
</dbReference>
<protein>
    <recommendedName>
        <fullName evidence="2">Squalene cyclase C-terminal domain-containing protein</fullName>
    </recommendedName>
</protein>
<dbReference type="Gene3D" id="1.50.10.20">
    <property type="match status" value="1"/>
</dbReference>
<organism evidence="1">
    <name type="scientific">Thermosporothrix sp. COM3</name>
    <dbReference type="NCBI Taxonomy" id="2490863"/>
    <lineage>
        <taxon>Bacteria</taxon>
        <taxon>Bacillati</taxon>
        <taxon>Chloroflexota</taxon>
        <taxon>Ktedonobacteria</taxon>
        <taxon>Ktedonobacterales</taxon>
        <taxon>Thermosporotrichaceae</taxon>
        <taxon>Thermosporothrix</taxon>
    </lineage>
</organism>
<gene>
    <name evidence="1" type="ORF">KTC_07430</name>
</gene>
<dbReference type="SUPFAM" id="SSF48239">
    <property type="entry name" value="Terpenoid cyclases/Protein prenyltransferases"/>
    <property type="match status" value="1"/>
</dbReference>